<evidence type="ECO:0000313" key="9">
    <source>
        <dbReference type="Proteomes" id="UP000815325"/>
    </source>
</evidence>
<dbReference type="PANTHER" id="PTHR30603">
    <property type="entry name" value="RNA POLYMERASE SIGMA FACTOR RPO"/>
    <property type="match status" value="1"/>
</dbReference>
<comment type="similarity">
    <text evidence="1">Belongs to the sigma-70 factor family.</text>
</comment>
<dbReference type="InterPro" id="IPR000943">
    <property type="entry name" value="RNA_pol_sigma70"/>
</dbReference>
<protein>
    <recommendedName>
        <fullName evidence="7">RNA polymerase sigma-70 domain-containing protein</fullName>
    </recommendedName>
</protein>
<dbReference type="InterPro" id="IPR007630">
    <property type="entry name" value="RNA_pol_sigma70_r4"/>
</dbReference>
<dbReference type="Pfam" id="PF04542">
    <property type="entry name" value="Sigma70_r2"/>
    <property type="match status" value="1"/>
</dbReference>
<dbReference type="InterPro" id="IPR050239">
    <property type="entry name" value="Sigma-70_RNA_pol_init_factors"/>
</dbReference>
<keyword evidence="4" id="KW-0238">DNA-binding</keyword>
<reference evidence="8" key="1">
    <citation type="submission" date="2017-08" db="EMBL/GenBank/DDBJ databases">
        <authorList>
            <person name="Polle J.E."/>
            <person name="Barry K."/>
            <person name="Cushman J."/>
            <person name="Schmutz J."/>
            <person name="Tran D."/>
            <person name="Hathwaick L.T."/>
            <person name="Yim W.C."/>
            <person name="Jenkins J."/>
            <person name="Mckie-Krisberg Z.M."/>
            <person name="Prochnik S."/>
            <person name="Lindquist E."/>
            <person name="Dockter R.B."/>
            <person name="Adam C."/>
            <person name="Molina H."/>
            <person name="Bunkerborg J."/>
            <person name="Jin E."/>
            <person name="Buchheim M."/>
            <person name="Magnuson J."/>
        </authorList>
    </citation>
    <scope>NUCLEOTIDE SEQUENCE</scope>
    <source>
        <strain evidence="8">CCAP 19/18</strain>
    </source>
</reference>
<proteinExistence type="inferred from homology"/>
<dbReference type="Proteomes" id="UP000815325">
    <property type="component" value="Unassembled WGS sequence"/>
</dbReference>
<evidence type="ECO:0000256" key="2">
    <source>
        <dbReference type="ARBA" id="ARBA00023015"/>
    </source>
</evidence>
<evidence type="ECO:0000256" key="3">
    <source>
        <dbReference type="ARBA" id="ARBA00023082"/>
    </source>
</evidence>
<dbReference type="InterPro" id="IPR013324">
    <property type="entry name" value="RNA_pol_sigma_r3/r4-like"/>
</dbReference>
<feature type="compositionally biased region" description="Pro residues" evidence="6">
    <location>
        <begin position="234"/>
        <end position="245"/>
    </location>
</feature>
<dbReference type="SUPFAM" id="SSF88946">
    <property type="entry name" value="Sigma2 domain of RNA polymerase sigma factors"/>
    <property type="match status" value="1"/>
</dbReference>
<organism evidence="8 9">
    <name type="scientific">Dunaliella salina</name>
    <name type="common">Green alga</name>
    <name type="synonym">Protococcus salinus</name>
    <dbReference type="NCBI Taxonomy" id="3046"/>
    <lineage>
        <taxon>Eukaryota</taxon>
        <taxon>Viridiplantae</taxon>
        <taxon>Chlorophyta</taxon>
        <taxon>core chlorophytes</taxon>
        <taxon>Chlorophyceae</taxon>
        <taxon>CS clade</taxon>
        <taxon>Chlamydomonadales</taxon>
        <taxon>Dunaliellaceae</taxon>
        <taxon>Dunaliella</taxon>
    </lineage>
</organism>
<evidence type="ECO:0000256" key="6">
    <source>
        <dbReference type="SAM" id="MobiDB-lite"/>
    </source>
</evidence>
<evidence type="ECO:0000259" key="7">
    <source>
        <dbReference type="PROSITE" id="PS00716"/>
    </source>
</evidence>
<dbReference type="InterPro" id="IPR014284">
    <property type="entry name" value="RNA_pol_sigma-70_dom"/>
</dbReference>
<feature type="compositionally biased region" description="Basic and acidic residues" evidence="6">
    <location>
        <begin position="135"/>
        <end position="151"/>
    </location>
</feature>
<dbReference type="InterPro" id="IPR036388">
    <property type="entry name" value="WH-like_DNA-bd_sf"/>
</dbReference>
<dbReference type="PROSITE" id="PS00716">
    <property type="entry name" value="SIGMA70_2"/>
    <property type="match status" value="1"/>
</dbReference>
<dbReference type="NCBIfam" id="TIGR02937">
    <property type="entry name" value="sigma70-ECF"/>
    <property type="match status" value="1"/>
</dbReference>
<dbReference type="Gene3D" id="1.10.10.10">
    <property type="entry name" value="Winged helix-like DNA-binding domain superfamily/Winged helix DNA-binding domain"/>
    <property type="match status" value="2"/>
</dbReference>
<dbReference type="PANTHER" id="PTHR30603:SF47">
    <property type="entry name" value="RNA POLYMERASE SIGMA FACTOR SIGD, CHLOROPLASTIC"/>
    <property type="match status" value="1"/>
</dbReference>
<comment type="caution">
    <text evidence="8">The sequence shown here is derived from an EMBL/GenBank/DDBJ whole genome shotgun (WGS) entry which is preliminary data.</text>
</comment>
<accession>A0ABQ7H3M9</accession>
<feature type="domain" description="RNA polymerase sigma-70" evidence="7">
    <location>
        <begin position="616"/>
        <end position="642"/>
    </location>
</feature>
<feature type="region of interest" description="Disordered" evidence="6">
    <location>
        <begin position="548"/>
        <end position="568"/>
    </location>
</feature>
<evidence type="ECO:0000313" key="8">
    <source>
        <dbReference type="EMBL" id="KAF5841467.1"/>
    </source>
</evidence>
<dbReference type="InterPro" id="IPR007627">
    <property type="entry name" value="RNA_pol_sigma70_r2"/>
</dbReference>
<keyword evidence="5" id="KW-0804">Transcription</keyword>
<dbReference type="CDD" id="cd06171">
    <property type="entry name" value="Sigma70_r4"/>
    <property type="match status" value="1"/>
</dbReference>
<evidence type="ECO:0000256" key="5">
    <source>
        <dbReference type="ARBA" id="ARBA00023163"/>
    </source>
</evidence>
<gene>
    <name evidence="8" type="ORF">DUNSADRAFT_12632</name>
</gene>
<feature type="region of interest" description="Disordered" evidence="6">
    <location>
        <begin position="123"/>
        <end position="202"/>
    </location>
</feature>
<dbReference type="Pfam" id="PF04545">
    <property type="entry name" value="Sigma70_r4"/>
    <property type="match status" value="1"/>
</dbReference>
<dbReference type="Gene3D" id="1.10.601.10">
    <property type="entry name" value="RNA Polymerase Primary Sigma Factor"/>
    <property type="match status" value="1"/>
</dbReference>
<dbReference type="InterPro" id="IPR007624">
    <property type="entry name" value="RNA_pol_sigma70_r3"/>
</dbReference>
<dbReference type="InterPro" id="IPR013325">
    <property type="entry name" value="RNA_pol_sigma_r2"/>
</dbReference>
<dbReference type="Pfam" id="PF04539">
    <property type="entry name" value="Sigma70_r3"/>
    <property type="match status" value="1"/>
</dbReference>
<keyword evidence="3" id="KW-0731">Sigma factor</keyword>
<feature type="compositionally biased region" description="Low complexity" evidence="6">
    <location>
        <begin position="246"/>
        <end position="261"/>
    </location>
</feature>
<dbReference type="SUPFAM" id="SSF88659">
    <property type="entry name" value="Sigma3 and sigma4 domains of RNA polymerase sigma factors"/>
    <property type="match status" value="2"/>
</dbReference>
<name>A0ABQ7H3M9_DUNSA</name>
<keyword evidence="2" id="KW-0805">Transcription regulation</keyword>
<evidence type="ECO:0000256" key="1">
    <source>
        <dbReference type="ARBA" id="ARBA00007788"/>
    </source>
</evidence>
<dbReference type="PRINTS" id="PR00046">
    <property type="entry name" value="SIGMA70FCT"/>
</dbReference>
<feature type="region of interest" description="Disordered" evidence="6">
    <location>
        <begin position="222"/>
        <end position="261"/>
    </location>
</feature>
<evidence type="ECO:0000256" key="4">
    <source>
        <dbReference type="ARBA" id="ARBA00023125"/>
    </source>
</evidence>
<keyword evidence="9" id="KW-1185">Reference proteome</keyword>
<feature type="compositionally biased region" description="Low complexity" evidence="6">
    <location>
        <begin position="152"/>
        <end position="177"/>
    </location>
</feature>
<feature type="region of interest" description="Disordered" evidence="6">
    <location>
        <begin position="278"/>
        <end position="339"/>
    </location>
</feature>
<dbReference type="EMBL" id="MU069484">
    <property type="protein sequence ID" value="KAF5841467.1"/>
    <property type="molecule type" value="Genomic_DNA"/>
</dbReference>
<sequence length="678" mass="74475">MSFVLRPLCQQQLAASPGRQQAQPLAHPRPQVACRAASNSGWGTSVLDRPSSVQQEQQPEELVVEHAAEYEVLQQPSTDLEWEREFSDYASATELIDNLEALQEELNSNVSVMDSLWFAPTPPPAAPAVAPNSEDAERRRAARKASREARKNAQAQAQAVQERQQQQHAVQAMAAAATPATPSVPEPLEAPQAPIPAPSEDLSADLQNLDDLRKQLSQMWEEQPFGRQTTPSPATSPPYSPPPGRAAPQPKQQPQASMAAPSLVLSPKKESTTITLAAAAGPRLSPHEGPSLSLPSTSRMPSAARARHQRRADRYSPRPRAAAAVVEPATSKGSASGRVMTAPDSTAQFMKAASSVALLQGNEQKELATVVKDYLLLMRIKSELKTILKREPQLDEWAKAAKQELKVFSARLEAGQAAKSVMVKSNYRLVVNIVNKYRGRGMEIHDLIAEGMHGLLRGVEKFDADKGFRFSTYAHWWIRQSVSRAISYQTRAVRVPYHMQELQVKLRATKVKFQEEHNRPPTDEEMADVLKVPVARITQALAASIAPKSLDAQMNEGDDSGGDLKDQLADERATPEELFEEEQMQESVMRVLQELDEREAGIIRMRLGIDGSEVYTLEDIGRAFNVTRERVRQVEAKAMHKLQELAGGGSLGVGEYSVPGLNEKNGMVARASRGTHKS</sequence>